<organism evidence="1 2">
    <name type="scientific">Pseudoxanthomonas winnipegensis</name>
    <dbReference type="NCBI Taxonomy" id="2480810"/>
    <lineage>
        <taxon>Bacteria</taxon>
        <taxon>Pseudomonadati</taxon>
        <taxon>Pseudomonadota</taxon>
        <taxon>Gammaproteobacteria</taxon>
        <taxon>Lysobacterales</taxon>
        <taxon>Lysobacteraceae</taxon>
        <taxon>Pseudoxanthomonas</taxon>
    </lineage>
</organism>
<dbReference type="GO" id="GO:0003677">
    <property type="term" value="F:DNA binding"/>
    <property type="evidence" value="ECO:0007669"/>
    <property type="project" value="InterPro"/>
</dbReference>
<dbReference type="Proteomes" id="UP000292087">
    <property type="component" value="Unassembled WGS sequence"/>
</dbReference>
<dbReference type="SUPFAM" id="SSF47413">
    <property type="entry name" value="lambda repressor-like DNA-binding domains"/>
    <property type="match status" value="1"/>
</dbReference>
<evidence type="ECO:0000313" key="2">
    <source>
        <dbReference type="Proteomes" id="UP000292087"/>
    </source>
</evidence>
<dbReference type="Pfam" id="PF15943">
    <property type="entry name" value="YdaS_toxin"/>
    <property type="match status" value="1"/>
</dbReference>
<protein>
    <submittedName>
        <fullName evidence="1">CI repressor</fullName>
    </submittedName>
</protein>
<dbReference type="Gene3D" id="1.10.260.40">
    <property type="entry name" value="lambda repressor-like DNA-binding domains"/>
    <property type="match status" value="1"/>
</dbReference>
<dbReference type="InterPro" id="IPR010982">
    <property type="entry name" value="Lambda_DNA-bd_dom_sf"/>
</dbReference>
<dbReference type="InterPro" id="IPR031856">
    <property type="entry name" value="YdaS_toxin-like"/>
</dbReference>
<sequence>MADMDALDLAIENAGGVSRLAAQLGLAQTAVSNWRKRGKVPAEQVLKVEAATGVSRYDLRPDVFGPAPTQAADAKEAA</sequence>
<reference evidence="1 2" key="1">
    <citation type="submission" date="2019-02" db="EMBL/GenBank/DDBJ databases">
        <title>WGS of Pseudoxanthomonas species novum from clinical isolates.</title>
        <authorList>
            <person name="Bernier A.-M."/>
            <person name="Bernard K."/>
            <person name="Vachon A."/>
        </authorList>
    </citation>
    <scope>NUCLEOTIDE SEQUENCE [LARGE SCALE GENOMIC DNA]</scope>
    <source>
        <strain evidence="1 2">NML140781</strain>
    </source>
</reference>
<dbReference type="NCBIfam" id="NF046037">
    <property type="entry name" value="carphisopro"/>
    <property type="match status" value="1"/>
</dbReference>
<dbReference type="EMBL" id="SHMF01000001">
    <property type="protein sequence ID" value="TAA38209.1"/>
    <property type="molecule type" value="Genomic_DNA"/>
</dbReference>
<comment type="caution">
    <text evidence="1">The sequence shown here is derived from an EMBL/GenBank/DDBJ whole genome shotgun (WGS) entry which is preliminary data.</text>
</comment>
<dbReference type="InterPro" id="IPR059216">
    <property type="entry name" value="LeuA_carph_isopro_dom"/>
</dbReference>
<evidence type="ECO:0000313" key="1">
    <source>
        <dbReference type="EMBL" id="TAA38209.1"/>
    </source>
</evidence>
<dbReference type="AlphaFoldDB" id="A0A4Q8M260"/>
<proteinExistence type="predicted"/>
<gene>
    <name evidence="1" type="ORF">EA656_00625</name>
</gene>
<name>A0A4Q8M260_9GAMM</name>
<accession>A0A4Q8M260</accession>